<dbReference type="AlphaFoldDB" id="A0A383AHJ9"/>
<dbReference type="PANTHER" id="PTHR11516">
    <property type="entry name" value="PYRUVATE DEHYDROGENASE E1 COMPONENT, ALPHA SUBUNIT BACTERIAL AND ORGANELLAR"/>
    <property type="match status" value="1"/>
</dbReference>
<evidence type="ECO:0000256" key="1">
    <source>
        <dbReference type="ARBA" id="ARBA00001964"/>
    </source>
</evidence>
<accession>A0A383AHJ9</accession>
<comment type="cofactor">
    <cofactor evidence="1">
        <name>thiamine diphosphate</name>
        <dbReference type="ChEBI" id="CHEBI:58937"/>
    </cofactor>
</comment>
<dbReference type="Gene3D" id="3.40.50.970">
    <property type="match status" value="1"/>
</dbReference>
<proteinExistence type="predicted"/>
<evidence type="ECO:0000256" key="2">
    <source>
        <dbReference type="ARBA" id="ARBA00023002"/>
    </source>
</evidence>
<dbReference type="GO" id="GO:0016624">
    <property type="term" value="F:oxidoreductase activity, acting on the aldehyde or oxo group of donors, disulfide as acceptor"/>
    <property type="evidence" value="ECO:0007669"/>
    <property type="project" value="InterPro"/>
</dbReference>
<dbReference type="GO" id="GO:0006086">
    <property type="term" value="P:pyruvate decarboxylation to acetyl-CoA"/>
    <property type="evidence" value="ECO:0007669"/>
    <property type="project" value="TreeGrafter"/>
</dbReference>
<dbReference type="PANTHER" id="PTHR11516:SF2">
    <property type="entry name" value="PYRUVATE DEHYDROGENASE ALPHA SUBUNIT"/>
    <property type="match status" value="1"/>
</dbReference>
<protein>
    <recommendedName>
        <fullName evidence="4">Dehydrogenase E1 component domain-containing protein</fullName>
    </recommendedName>
</protein>
<evidence type="ECO:0000256" key="3">
    <source>
        <dbReference type="ARBA" id="ARBA00023052"/>
    </source>
</evidence>
<organism evidence="5">
    <name type="scientific">marine metagenome</name>
    <dbReference type="NCBI Taxonomy" id="408172"/>
    <lineage>
        <taxon>unclassified sequences</taxon>
        <taxon>metagenomes</taxon>
        <taxon>ecological metagenomes</taxon>
    </lineage>
</organism>
<evidence type="ECO:0000313" key="5">
    <source>
        <dbReference type="EMBL" id="SVE06578.1"/>
    </source>
</evidence>
<feature type="non-terminal residue" evidence="5">
    <location>
        <position position="116"/>
    </location>
</feature>
<feature type="domain" description="Dehydrogenase E1 component" evidence="4">
    <location>
        <begin position="21"/>
        <end position="103"/>
    </location>
</feature>
<dbReference type="InterPro" id="IPR029061">
    <property type="entry name" value="THDP-binding"/>
</dbReference>
<dbReference type="InterPro" id="IPR050642">
    <property type="entry name" value="PDH_E1_Alpha_Subunit"/>
</dbReference>
<dbReference type="Pfam" id="PF00676">
    <property type="entry name" value="E1_dh"/>
    <property type="match status" value="1"/>
</dbReference>
<reference evidence="5" key="1">
    <citation type="submission" date="2018-05" db="EMBL/GenBank/DDBJ databases">
        <authorList>
            <person name="Lanie J.A."/>
            <person name="Ng W.-L."/>
            <person name="Kazmierczak K.M."/>
            <person name="Andrzejewski T.M."/>
            <person name="Davidsen T.M."/>
            <person name="Wayne K.J."/>
            <person name="Tettelin H."/>
            <person name="Glass J.I."/>
            <person name="Rusch D."/>
            <person name="Podicherti R."/>
            <person name="Tsui H.-C.T."/>
            <person name="Winkler M.E."/>
        </authorList>
    </citation>
    <scope>NUCLEOTIDE SEQUENCE</scope>
</reference>
<gene>
    <name evidence="5" type="ORF">METZ01_LOCUS459432</name>
</gene>
<sequence length="116" mass="12569">MDPGLMHEQSSERLLDLLYWMMLTRGVDDRCEALFKQGRFPGGIFAQTGHEAISVGSSILLEEGDAIAPMHRDLGAYLVRGMSPGRIFAQAMGRVGAPSGGRDLNTHGLGDISLRI</sequence>
<dbReference type="EMBL" id="UINC01191774">
    <property type="protein sequence ID" value="SVE06578.1"/>
    <property type="molecule type" value="Genomic_DNA"/>
</dbReference>
<dbReference type="SUPFAM" id="SSF52518">
    <property type="entry name" value="Thiamin diphosphate-binding fold (THDP-binding)"/>
    <property type="match status" value="1"/>
</dbReference>
<dbReference type="InterPro" id="IPR001017">
    <property type="entry name" value="DH_E1"/>
</dbReference>
<keyword evidence="2" id="KW-0560">Oxidoreductase</keyword>
<name>A0A383AHJ9_9ZZZZ</name>
<evidence type="ECO:0000259" key="4">
    <source>
        <dbReference type="Pfam" id="PF00676"/>
    </source>
</evidence>
<keyword evidence="3" id="KW-0786">Thiamine pyrophosphate</keyword>